<dbReference type="Gene3D" id="1.10.10.60">
    <property type="entry name" value="Homeodomain-like"/>
    <property type="match status" value="1"/>
</dbReference>
<keyword evidence="3" id="KW-0804">Transcription</keyword>
<keyword evidence="1" id="KW-0805">Transcription regulation</keyword>
<evidence type="ECO:0000256" key="1">
    <source>
        <dbReference type="ARBA" id="ARBA00023015"/>
    </source>
</evidence>
<feature type="domain" description="HTH araC/xylS-type" evidence="4">
    <location>
        <begin position="32"/>
        <end position="66"/>
    </location>
</feature>
<evidence type="ECO:0000313" key="5">
    <source>
        <dbReference type="EMBL" id="MDX8533104.1"/>
    </source>
</evidence>
<sequence length="69" mass="7662">MDRVVRLVTRKPMLGEPVRKPQINNGNGGSTPMLDIAIEVGFENASHFSRVFRQTFGLPPNKIRSTAPN</sequence>
<dbReference type="SUPFAM" id="SSF46689">
    <property type="entry name" value="Homeodomain-like"/>
    <property type="match status" value="1"/>
</dbReference>
<dbReference type="InterPro" id="IPR020449">
    <property type="entry name" value="Tscrpt_reg_AraC-type_HTH"/>
</dbReference>
<evidence type="ECO:0000259" key="4">
    <source>
        <dbReference type="PROSITE" id="PS01124"/>
    </source>
</evidence>
<dbReference type="PROSITE" id="PS01124">
    <property type="entry name" value="HTH_ARAC_FAMILY_2"/>
    <property type="match status" value="1"/>
</dbReference>
<proteinExistence type="predicted"/>
<keyword evidence="2" id="KW-0238">DNA-binding</keyword>
<dbReference type="InterPro" id="IPR018060">
    <property type="entry name" value="HTH_AraC"/>
</dbReference>
<evidence type="ECO:0000313" key="6">
    <source>
        <dbReference type="Proteomes" id="UP001285154"/>
    </source>
</evidence>
<dbReference type="InterPro" id="IPR009057">
    <property type="entry name" value="Homeodomain-like_sf"/>
</dbReference>
<dbReference type="RefSeq" id="WP_320249775.1">
    <property type="nucleotide sequence ID" value="NZ_JAVIIQ010000007.1"/>
</dbReference>
<organism evidence="5 6">
    <name type="scientific">Mesorhizobium vachelliae</name>
    <dbReference type="NCBI Taxonomy" id="3072309"/>
    <lineage>
        <taxon>Bacteria</taxon>
        <taxon>Pseudomonadati</taxon>
        <taxon>Pseudomonadota</taxon>
        <taxon>Alphaproteobacteria</taxon>
        <taxon>Hyphomicrobiales</taxon>
        <taxon>Phyllobacteriaceae</taxon>
        <taxon>Mesorhizobium</taxon>
    </lineage>
</organism>
<reference evidence="5 6" key="1">
    <citation type="submission" date="2023-08" db="EMBL/GenBank/DDBJ databases">
        <title>Implementing the SeqCode for naming new Mesorhizobium species isolated from Vachellia karroo root nodules.</title>
        <authorList>
            <person name="Van Lill M."/>
        </authorList>
    </citation>
    <scope>NUCLEOTIDE SEQUENCE [LARGE SCALE GENOMIC DNA]</scope>
    <source>
        <strain evidence="5 6">VK25D</strain>
    </source>
</reference>
<dbReference type="EMBL" id="JAVIIQ010000007">
    <property type="protein sequence ID" value="MDX8533104.1"/>
    <property type="molecule type" value="Genomic_DNA"/>
</dbReference>
<dbReference type="Pfam" id="PF12833">
    <property type="entry name" value="HTH_18"/>
    <property type="match status" value="1"/>
</dbReference>
<comment type="caution">
    <text evidence="5">The sequence shown here is derived from an EMBL/GenBank/DDBJ whole genome shotgun (WGS) entry which is preliminary data.</text>
</comment>
<dbReference type="PRINTS" id="PR00032">
    <property type="entry name" value="HTHARAC"/>
</dbReference>
<protein>
    <submittedName>
        <fullName evidence="5">Helix-turn-helix domain-containing protein</fullName>
    </submittedName>
</protein>
<gene>
    <name evidence="5" type="ORF">RFM42_19095</name>
</gene>
<evidence type="ECO:0000256" key="2">
    <source>
        <dbReference type="ARBA" id="ARBA00023125"/>
    </source>
</evidence>
<name>A0ABU5A5X4_9HYPH</name>
<accession>A0ABU5A5X4</accession>
<keyword evidence="6" id="KW-1185">Reference proteome</keyword>
<dbReference type="Proteomes" id="UP001285154">
    <property type="component" value="Unassembled WGS sequence"/>
</dbReference>
<evidence type="ECO:0000256" key="3">
    <source>
        <dbReference type="ARBA" id="ARBA00023163"/>
    </source>
</evidence>